<dbReference type="Gene3D" id="3.40.50.300">
    <property type="entry name" value="P-loop containing nucleotide triphosphate hydrolases"/>
    <property type="match status" value="1"/>
</dbReference>
<feature type="region of interest" description="Disordered" evidence="1">
    <location>
        <begin position="171"/>
        <end position="194"/>
    </location>
</feature>
<keyword evidence="3" id="KW-1185">Reference proteome</keyword>
<reference evidence="2 3" key="1">
    <citation type="submission" date="2015-06" db="EMBL/GenBank/DDBJ databases">
        <title>Expansion of signal transduction pathways in fungi by whole-genome duplication.</title>
        <authorList>
            <consortium name="DOE Joint Genome Institute"/>
            <person name="Corrochano L.M."/>
            <person name="Kuo A."/>
            <person name="Marcet-Houben M."/>
            <person name="Polaino S."/>
            <person name="Salamov A."/>
            <person name="Villalobos J.M."/>
            <person name="Alvarez M.I."/>
            <person name="Avalos J."/>
            <person name="Benito E.P."/>
            <person name="Benoit I."/>
            <person name="Burger G."/>
            <person name="Camino L.P."/>
            <person name="Canovas D."/>
            <person name="Cerda-Olmedo E."/>
            <person name="Cheng J.-F."/>
            <person name="Dominguez A."/>
            <person name="Elias M."/>
            <person name="Eslava A.P."/>
            <person name="Glaser F."/>
            <person name="Grimwood J."/>
            <person name="Gutierrez G."/>
            <person name="Heitman J."/>
            <person name="Henrissat B."/>
            <person name="Iturriaga E.A."/>
            <person name="Lang B.F."/>
            <person name="Lavin J.L."/>
            <person name="Lee S."/>
            <person name="Li W."/>
            <person name="Lindquist E."/>
            <person name="Lopez-Garcia S."/>
            <person name="Luque E.M."/>
            <person name="Marcos A.T."/>
            <person name="Martin J."/>
            <person name="Mccluskey K."/>
            <person name="Medina H.R."/>
            <person name="Miralles-Duran A."/>
            <person name="Miyazaki A."/>
            <person name="Munoz-Torres E."/>
            <person name="Oguiza J.A."/>
            <person name="Ohm R."/>
            <person name="Olmedo M."/>
            <person name="Orejas M."/>
            <person name="Ortiz-Castellanos L."/>
            <person name="Pisabarro A.G."/>
            <person name="Rodriguez-Romero J."/>
            <person name="Ruiz-Herrera J."/>
            <person name="Ruiz-Vazquez R."/>
            <person name="Sanz C."/>
            <person name="Schackwitz W."/>
            <person name="Schmutz J."/>
            <person name="Shahriari M."/>
            <person name="Shelest E."/>
            <person name="Silva-Franco F."/>
            <person name="Soanes D."/>
            <person name="Syed K."/>
            <person name="Tagua V.G."/>
            <person name="Talbot N.J."/>
            <person name="Thon M."/>
            <person name="De Vries R.P."/>
            <person name="Wiebenga A."/>
            <person name="Yadav J.S."/>
            <person name="Braun E.L."/>
            <person name="Baker S."/>
            <person name="Garre V."/>
            <person name="Horwitz B."/>
            <person name="Torres-Martinez S."/>
            <person name="Idnurm A."/>
            <person name="Herrera-Estrella A."/>
            <person name="Gabaldon T."/>
            <person name="Grigoriev I.V."/>
        </authorList>
    </citation>
    <scope>NUCLEOTIDE SEQUENCE [LARGE SCALE GENOMIC DNA]</scope>
    <source>
        <strain evidence="2 3">CBS 277.49</strain>
    </source>
</reference>
<evidence type="ECO:0000313" key="2">
    <source>
        <dbReference type="EMBL" id="OAD00663.1"/>
    </source>
</evidence>
<evidence type="ECO:0000256" key="1">
    <source>
        <dbReference type="SAM" id="MobiDB-lite"/>
    </source>
</evidence>
<dbReference type="InterPro" id="IPR027417">
    <property type="entry name" value="P-loop_NTPase"/>
</dbReference>
<dbReference type="SUPFAM" id="SSF52540">
    <property type="entry name" value="P-loop containing nucleoside triphosphate hydrolases"/>
    <property type="match status" value="1"/>
</dbReference>
<dbReference type="VEuPathDB" id="FungiDB:MUCCIDRAFT_85700"/>
<proteinExistence type="predicted"/>
<protein>
    <submittedName>
        <fullName evidence="2">Uncharacterized protein</fullName>
    </submittedName>
</protein>
<gene>
    <name evidence="2" type="ORF">MUCCIDRAFT_85700</name>
</gene>
<feature type="compositionally biased region" description="Basic and acidic residues" evidence="1">
    <location>
        <begin position="184"/>
        <end position="194"/>
    </location>
</feature>
<dbReference type="InterPro" id="IPR020987">
    <property type="entry name" value="Centromere_Cenp-M"/>
</dbReference>
<dbReference type="OrthoDB" id="2386686at2759"/>
<evidence type="ECO:0000313" key="3">
    <source>
        <dbReference type="Proteomes" id="UP000077051"/>
    </source>
</evidence>
<dbReference type="EMBL" id="AMYB01000007">
    <property type="protein sequence ID" value="OAD00663.1"/>
    <property type="molecule type" value="Genomic_DNA"/>
</dbReference>
<organism evidence="2 3">
    <name type="scientific">Mucor lusitanicus CBS 277.49</name>
    <dbReference type="NCBI Taxonomy" id="747725"/>
    <lineage>
        <taxon>Eukaryota</taxon>
        <taxon>Fungi</taxon>
        <taxon>Fungi incertae sedis</taxon>
        <taxon>Mucoromycota</taxon>
        <taxon>Mucoromycotina</taxon>
        <taxon>Mucoromycetes</taxon>
        <taxon>Mucorales</taxon>
        <taxon>Mucorineae</taxon>
        <taxon>Mucoraceae</taxon>
        <taxon>Mucor</taxon>
    </lineage>
</organism>
<dbReference type="Pfam" id="PF11111">
    <property type="entry name" value="CENP-M"/>
    <property type="match status" value="1"/>
</dbReference>
<dbReference type="Proteomes" id="UP000077051">
    <property type="component" value="Unassembled WGS sequence"/>
</dbReference>
<dbReference type="AlphaFoldDB" id="A0A168J2J6"/>
<comment type="caution">
    <text evidence="2">The sequence shown here is derived from an EMBL/GenBank/DDBJ whole genome shotgun (WGS) entry which is preliminary data.</text>
</comment>
<feature type="compositionally biased region" description="Acidic residues" evidence="1">
    <location>
        <begin position="171"/>
        <end position="183"/>
    </location>
</feature>
<name>A0A168J2J6_MUCCL</name>
<sequence length="194" mass="22226">MLKPQYTRRPFNVLLIGPALSGKRTLAAQLLKSTDVFYKVFTAESIPKKPPARIDYVVITVDMTQSYSLALLDQALQSMQDRFLTNKTAIVVTKMDQRGRWQFEVERVQEAAASVFQVHVLYVNFLNELEKRRITDQLSRLIKTNTLQYRHVCTPLLNTVQVYSADDLLDDSLAPDDTSEQDDEHQGDIHEPNV</sequence>
<accession>A0A168J2J6</accession>